<feature type="domain" description="LysM" evidence="1">
    <location>
        <begin position="43"/>
        <end position="90"/>
    </location>
</feature>
<dbReference type="InterPro" id="IPR018392">
    <property type="entry name" value="LysM"/>
</dbReference>
<sequence>MALALVSALITLWLGLVAHRGGLVGGAVAGTPARIPDRLAVVRVEAGETWDHLAARVAPGAPAGQVADRIRELNGLDAATLTAGQTLIAPVG</sequence>
<dbReference type="Proteomes" id="UP000465361">
    <property type="component" value="Unassembled WGS sequence"/>
</dbReference>
<name>A0A7I9Y2P3_9MYCO</name>
<organism evidence="2 3">
    <name type="scientific">Mycobacterium botniense</name>
    <dbReference type="NCBI Taxonomy" id="84962"/>
    <lineage>
        <taxon>Bacteria</taxon>
        <taxon>Bacillati</taxon>
        <taxon>Actinomycetota</taxon>
        <taxon>Actinomycetes</taxon>
        <taxon>Mycobacteriales</taxon>
        <taxon>Mycobacteriaceae</taxon>
        <taxon>Mycobacterium</taxon>
    </lineage>
</organism>
<protein>
    <recommendedName>
        <fullName evidence="1">LysM domain-containing protein</fullName>
    </recommendedName>
</protein>
<reference evidence="2 3" key="1">
    <citation type="journal article" date="2019" name="Emerg. Microbes Infect.">
        <title>Comprehensive subspecies identification of 175 nontuberculous mycobacteria species based on 7547 genomic profiles.</title>
        <authorList>
            <person name="Matsumoto Y."/>
            <person name="Kinjo T."/>
            <person name="Motooka D."/>
            <person name="Nabeya D."/>
            <person name="Jung N."/>
            <person name="Uechi K."/>
            <person name="Horii T."/>
            <person name="Iida T."/>
            <person name="Fujita J."/>
            <person name="Nakamura S."/>
        </authorList>
    </citation>
    <scope>NUCLEOTIDE SEQUENCE [LARGE SCALE GENOMIC DNA]</scope>
    <source>
        <strain evidence="2 3">JCM 17322</strain>
    </source>
</reference>
<evidence type="ECO:0000313" key="2">
    <source>
        <dbReference type="EMBL" id="GFG76345.1"/>
    </source>
</evidence>
<keyword evidence="3" id="KW-1185">Reference proteome</keyword>
<dbReference type="EMBL" id="BLKW01000004">
    <property type="protein sequence ID" value="GFG76345.1"/>
    <property type="molecule type" value="Genomic_DNA"/>
</dbReference>
<proteinExistence type="predicted"/>
<dbReference type="AlphaFoldDB" id="A0A7I9Y2P3"/>
<dbReference type="Pfam" id="PF01476">
    <property type="entry name" value="LysM"/>
    <property type="match status" value="1"/>
</dbReference>
<evidence type="ECO:0000313" key="3">
    <source>
        <dbReference type="Proteomes" id="UP000465361"/>
    </source>
</evidence>
<dbReference type="InterPro" id="IPR036779">
    <property type="entry name" value="LysM_dom_sf"/>
</dbReference>
<evidence type="ECO:0000259" key="1">
    <source>
        <dbReference type="Pfam" id="PF01476"/>
    </source>
</evidence>
<comment type="caution">
    <text evidence="2">The sequence shown here is derived from an EMBL/GenBank/DDBJ whole genome shotgun (WGS) entry which is preliminary data.</text>
</comment>
<gene>
    <name evidence="2" type="ORF">MBOT_37100</name>
</gene>
<accession>A0A7I9Y2P3</accession>
<dbReference type="Gene3D" id="3.10.350.10">
    <property type="entry name" value="LysM domain"/>
    <property type="match status" value="1"/>
</dbReference>